<dbReference type="AlphaFoldDB" id="A0A484C2Z5"/>
<feature type="chain" id="PRO_5019830285" evidence="1">
    <location>
        <begin position="22"/>
        <end position="116"/>
    </location>
</feature>
<organism evidence="2 3">
    <name type="scientific">Perca flavescens</name>
    <name type="common">American yellow perch</name>
    <name type="synonym">Morone flavescens</name>
    <dbReference type="NCBI Taxonomy" id="8167"/>
    <lineage>
        <taxon>Eukaryota</taxon>
        <taxon>Metazoa</taxon>
        <taxon>Chordata</taxon>
        <taxon>Craniata</taxon>
        <taxon>Vertebrata</taxon>
        <taxon>Euteleostomi</taxon>
        <taxon>Actinopterygii</taxon>
        <taxon>Neopterygii</taxon>
        <taxon>Teleostei</taxon>
        <taxon>Neoteleostei</taxon>
        <taxon>Acanthomorphata</taxon>
        <taxon>Eupercaria</taxon>
        <taxon>Perciformes</taxon>
        <taxon>Percoidei</taxon>
        <taxon>Percidae</taxon>
        <taxon>Percinae</taxon>
        <taxon>Perca</taxon>
    </lineage>
</organism>
<evidence type="ECO:0000256" key="1">
    <source>
        <dbReference type="SAM" id="SignalP"/>
    </source>
</evidence>
<dbReference type="EMBL" id="SCKG01000021">
    <property type="protein sequence ID" value="TDG98340.1"/>
    <property type="molecule type" value="Genomic_DNA"/>
</dbReference>
<dbReference type="Proteomes" id="UP000295070">
    <property type="component" value="Chromosome 21"/>
</dbReference>
<name>A0A484C2Z5_PERFV</name>
<evidence type="ECO:0000313" key="2">
    <source>
        <dbReference type="EMBL" id="TDG98340.1"/>
    </source>
</evidence>
<protein>
    <submittedName>
        <fullName evidence="2">Uncharacterized protein</fullName>
    </submittedName>
</protein>
<comment type="caution">
    <text evidence="2">The sequence shown here is derived from an EMBL/GenBank/DDBJ whole genome shotgun (WGS) entry which is preliminary data.</text>
</comment>
<proteinExistence type="predicted"/>
<keyword evidence="3" id="KW-1185">Reference proteome</keyword>
<accession>A0A484C2Z5</accession>
<keyword evidence="1" id="KW-0732">Signal</keyword>
<gene>
    <name evidence="2" type="ORF">EPR50_G00218020</name>
</gene>
<dbReference type="STRING" id="8167.A0A484C2Z5"/>
<sequence length="116" mass="13143">MGAVWVFVSCVLTVWLTKGSCLPVGGTNERHDNGLERRMIRDLSPNDISMKKAFALLQSMESMLTQSAKEVQLETNEVEAEASFRYLNEPKKLKTEKPLYPHTNLTDNLTSAKKWV</sequence>
<evidence type="ECO:0000313" key="3">
    <source>
        <dbReference type="Proteomes" id="UP000295070"/>
    </source>
</evidence>
<feature type="signal peptide" evidence="1">
    <location>
        <begin position="1"/>
        <end position="21"/>
    </location>
</feature>
<reference evidence="2 3" key="1">
    <citation type="submission" date="2019-01" db="EMBL/GenBank/DDBJ databases">
        <title>A chromosome-scale genome assembly of the yellow perch, Perca flavescens.</title>
        <authorList>
            <person name="Feron R."/>
            <person name="Morvezen R."/>
            <person name="Bestin A."/>
            <person name="Haffray P."/>
            <person name="Klopp C."/>
            <person name="Zahm M."/>
            <person name="Cabau C."/>
            <person name="Roques C."/>
            <person name="Donnadieu C."/>
            <person name="Bouchez O."/>
            <person name="Christie M."/>
            <person name="Larson W."/>
            <person name="Guiguen Y."/>
        </authorList>
    </citation>
    <scope>NUCLEOTIDE SEQUENCE [LARGE SCALE GENOMIC DNA]</scope>
    <source>
        <strain evidence="2">YP-PL-M2</strain>
        <tissue evidence="2">Blood</tissue>
    </source>
</reference>